<accession>A0A920CAJ6</accession>
<dbReference type="RefSeq" id="WP_160041433.1">
    <property type="nucleotide sequence ID" value="NZ_BORQ01000002.1"/>
</dbReference>
<evidence type="ECO:0000313" key="3">
    <source>
        <dbReference type="Proteomes" id="UP000679779"/>
    </source>
</evidence>
<feature type="domain" description="Aminoglycoside phosphotransferase" evidence="1">
    <location>
        <begin position="46"/>
        <end position="240"/>
    </location>
</feature>
<keyword evidence="2" id="KW-0418">Kinase</keyword>
<reference evidence="2" key="1">
    <citation type="submission" date="2021-03" db="EMBL/GenBank/DDBJ databases">
        <title>Antimicrobial resistance genes in bacteria isolated from Japanese honey, and their potential for conferring macrolide and lincosamide resistance in the American foulbrood pathogen Paenibacillus larvae.</title>
        <authorList>
            <person name="Okamoto M."/>
            <person name="Kumagai M."/>
            <person name="Kanamori H."/>
            <person name="Takamatsu D."/>
        </authorList>
    </citation>
    <scope>NUCLEOTIDE SEQUENCE</scope>
    <source>
        <strain evidence="2">J2TS6</strain>
    </source>
</reference>
<name>A0A920CAJ6_9BACL</name>
<gene>
    <name evidence="2" type="ORF">J2TS6_21140</name>
</gene>
<dbReference type="InterPro" id="IPR051678">
    <property type="entry name" value="AGP_Transferase"/>
</dbReference>
<dbReference type="Proteomes" id="UP000679779">
    <property type="component" value="Unassembled WGS sequence"/>
</dbReference>
<dbReference type="InterPro" id="IPR002575">
    <property type="entry name" value="Aminoglycoside_PTrfase"/>
</dbReference>
<evidence type="ECO:0000313" key="2">
    <source>
        <dbReference type="EMBL" id="GIO30973.1"/>
    </source>
</evidence>
<dbReference type="InterPro" id="IPR011009">
    <property type="entry name" value="Kinase-like_dom_sf"/>
</dbReference>
<comment type="caution">
    <text evidence="2">The sequence shown here is derived from an EMBL/GenBank/DDBJ whole genome shotgun (WGS) entry which is preliminary data.</text>
</comment>
<sequence length="301" mass="33864">MIREQWEQVVQQIEPGAKLLGTRALQGGVSAQVTKLDVEMPDGAVRKLLARRHGEADRSRNPQIAQHEFMLLQRLKAAGLPVPAPYIALDRFGGAPLLVTEFMEGEVLGSMENVPDAMLQLADRLSDIHQVAWERHALHFLPKLNDGCDAKLNKRPERMDDSLSEGRIRDALEAVWPLPQANRDVLLHGDFWPGNVIWKDGRIASLIDWEDAAIGDPLFDLANARLELLWASGTDAMDGFTQRYQTRNPGLDYSALPVWDLIAALKPATGLSEWGLPPDIERQMREKHRLFTEHALARMQR</sequence>
<dbReference type="Gene3D" id="3.90.1200.10">
    <property type="match status" value="1"/>
</dbReference>
<keyword evidence="2" id="KW-0808">Transferase</keyword>
<keyword evidence="3" id="KW-1185">Reference proteome</keyword>
<dbReference type="SUPFAM" id="SSF56112">
    <property type="entry name" value="Protein kinase-like (PK-like)"/>
    <property type="match status" value="1"/>
</dbReference>
<dbReference type="GO" id="GO:0016301">
    <property type="term" value="F:kinase activity"/>
    <property type="evidence" value="ECO:0007669"/>
    <property type="project" value="UniProtKB-KW"/>
</dbReference>
<dbReference type="EMBL" id="BORQ01000002">
    <property type="protein sequence ID" value="GIO30973.1"/>
    <property type="molecule type" value="Genomic_DNA"/>
</dbReference>
<evidence type="ECO:0000259" key="1">
    <source>
        <dbReference type="Pfam" id="PF01636"/>
    </source>
</evidence>
<protein>
    <submittedName>
        <fullName evidence="2">Tyrosine protein kinase:aminoglycoside phosphotransferase</fullName>
    </submittedName>
</protein>
<dbReference type="AlphaFoldDB" id="A0A920CAJ6"/>
<organism evidence="2 3">
    <name type="scientific">Paenibacillus albilobatus</name>
    <dbReference type="NCBI Taxonomy" id="2716884"/>
    <lineage>
        <taxon>Bacteria</taxon>
        <taxon>Bacillati</taxon>
        <taxon>Bacillota</taxon>
        <taxon>Bacilli</taxon>
        <taxon>Bacillales</taxon>
        <taxon>Paenibacillaceae</taxon>
        <taxon>Paenibacillus</taxon>
    </lineage>
</organism>
<dbReference type="Pfam" id="PF01636">
    <property type="entry name" value="APH"/>
    <property type="match status" value="1"/>
</dbReference>
<dbReference type="PANTHER" id="PTHR21310">
    <property type="entry name" value="AMINOGLYCOSIDE PHOSPHOTRANSFERASE-RELATED-RELATED"/>
    <property type="match status" value="1"/>
</dbReference>
<proteinExistence type="predicted"/>